<keyword evidence="4" id="KW-0378">Hydrolase</keyword>
<evidence type="ECO:0000256" key="2">
    <source>
        <dbReference type="SAM" id="MobiDB-lite"/>
    </source>
</evidence>
<name>A0A1Q9DBL8_SYMMI</name>
<comment type="caution">
    <text evidence="4">The sequence shown here is derived from an EMBL/GenBank/DDBJ whole genome shotgun (WGS) entry which is preliminary data.</text>
</comment>
<dbReference type="Gene3D" id="2.40.10.10">
    <property type="entry name" value="Trypsin-like serine proteases"/>
    <property type="match status" value="2"/>
</dbReference>
<evidence type="ECO:0000313" key="4">
    <source>
        <dbReference type="EMBL" id="OLP92633.1"/>
    </source>
</evidence>
<proteinExistence type="inferred from homology"/>
<feature type="domain" description="PDZ" evidence="3">
    <location>
        <begin position="231"/>
        <end position="286"/>
    </location>
</feature>
<feature type="compositionally biased region" description="Basic and acidic residues" evidence="2">
    <location>
        <begin position="723"/>
        <end position="734"/>
    </location>
</feature>
<feature type="region of interest" description="Disordered" evidence="2">
    <location>
        <begin position="590"/>
        <end position="637"/>
    </location>
</feature>
<feature type="compositionally biased region" description="Basic and acidic residues" evidence="2">
    <location>
        <begin position="590"/>
        <end position="602"/>
    </location>
</feature>
<accession>A0A1Q9DBL8</accession>
<dbReference type="InterPro" id="IPR009003">
    <property type="entry name" value="Peptidase_S1_PA"/>
</dbReference>
<dbReference type="InterPro" id="IPR041489">
    <property type="entry name" value="PDZ_6"/>
</dbReference>
<evidence type="ECO:0000259" key="3">
    <source>
        <dbReference type="PROSITE" id="PS50106"/>
    </source>
</evidence>
<keyword evidence="4" id="KW-0645">Protease</keyword>
<dbReference type="InterPro" id="IPR001478">
    <property type="entry name" value="PDZ"/>
</dbReference>
<feature type="region of interest" description="Disordered" evidence="2">
    <location>
        <begin position="479"/>
        <end position="522"/>
    </location>
</feature>
<evidence type="ECO:0000256" key="1">
    <source>
        <dbReference type="ARBA" id="ARBA00010541"/>
    </source>
</evidence>
<feature type="compositionally biased region" description="Basic and acidic residues" evidence="2">
    <location>
        <begin position="506"/>
        <end position="517"/>
    </location>
</feature>
<feature type="region of interest" description="Disordered" evidence="2">
    <location>
        <begin position="723"/>
        <end position="751"/>
    </location>
</feature>
<dbReference type="GO" id="GO:0006508">
    <property type="term" value="P:proteolysis"/>
    <property type="evidence" value="ECO:0007669"/>
    <property type="project" value="UniProtKB-KW"/>
</dbReference>
<dbReference type="Gene3D" id="2.30.42.10">
    <property type="match status" value="1"/>
</dbReference>
<dbReference type="PANTHER" id="PTHR45980:SF9">
    <property type="entry name" value="PROTEASE DO-LIKE 10, MITOCHONDRIAL-RELATED"/>
    <property type="match status" value="1"/>
</dbReference>
<dbReference type="SUPFAM" id="SSF50494">
    <property type="entry name" value="Trypsin-like serine proteases"/>
    <property type="match status" value="1"/>
</dbReference>
<protein>
    <submittedName>
        <fullName evidence="4">Protease Do-like 10, mitochondrial</fullName>
    </submittedName>
</protein>
<dbReference type="PRINTS" id="PR00834">
    <property type="entry name" value="PROTEASES2C"/>
</dbReference>
<dbReference type="PANTHER" id="PTHR45980">
    <property type="match status" value="1"/>
</dbReference>
<evidence type="ECO:0000313" key="5">
    <source>
        <dbReference type="Proteomes" id="UP000186817"/>
    </source>
</evidence>
<dbReference type="SUPFAM" id="SSF50156">
    <property type="entry name" value="PDZ domain-like"/>
    <property type="match status" value="1"/>
</dbReference>
<dbReference type="EMBL" id="LSRX01000612">
    <property type="protein sequence ID" value="OLP92633.1"/>
    <property type="molecule type" value="Genomic_DNA"/>
</dbReference>
<keyword evidence="5" id="KW-1185">Reference proteome</keyword>
<dbReference type="AlphaFoldDB" id="A0A1Q9DBL8"/>
<dbReference type="Pfam" id="PF13365">
    <property type="entry name" value="Trypsin_2"/>
    <property type="match status" value="1"/>
</dbReference>
<dbReference type="PROSITE" id="PS50106">
    <property type="entry name" value="PDZ"/>
    <property type="match status" value="1"/>
</dbReference>
<dbReference type="GO" id="GO:0004252">
    <property type="term" value="F:serine-type endopeptidase activity"/>
    <property type="evidence" value="ECO:0007669"/>
    <property type="project" value="InterPro"/>
</dbReference>
<dbReference type="Pfam" id="PF17820">
    <property type="entry name" value="PDZ_6"/>
    <property type="match status" value="1"/>
</dbReference>
<sequence length="751" mass="82483">MALRTPGAVAEPGDLRKSVVKVFVRSAHANWTSPWQTQSQTSSTGSGFCIDASRQQVLTNAHVVSHAVVVRVRRYGQAVSYPASVLCSSPQCDLAVLEVTDSGFWEGLGAIELSEEIPPLDADVLTVGYPMGGENICVTRGVVSRIDLMDYTFSPIGGERQLVIQVDAAINPGNSGGPVLDVQGRAVGVAFAGLRASANIGYVIPGAVVHFFLRSLRGTPVGLAKGLCSLGVRLQHAKSPALRRLRGLEEARGDGVLVTDVAPLSPAADAGIQVGDVLLAVDGVPVAEDGTVPFRDMERIGFEFLITRKVVGETMRVQLLTGGKEGQAIAVPAELELKADHVEKLVPRRDGLTVIVLLFSDWFTKEEPHEDISLPSFQSRLTEWAEQCLRFQASGETWVPTKPCCPANPFLDLEACRWQGLKQGQAKACVQLLSLEELCELHRFFLENPHYEPFQTQPSSASNPQPNLICMQMRPWMRDPEPTREAEDDRPGSLEVLPGSVGSVETCEKPSEVEPRARGQSKAKLRVKAVKAKAKAMKLQLKPKAPAKRFSSAVRGVYFFEKQRRWEVRLWDFCAKEGRYGGRFKTQEEAEAKAREMTEKPKQRPQIPSKASKGAAVTETEPSPSPSPSSKPAKVKGVHYHKARRCWHVYLYDPSAKTRRFGGSFAVKKDAVAKARGLARQFSDVKGVYWHSASKRWQVRVYDPSEQKTIYAGTFKLQKEAEARAQKLGKELKGRGKRKPPPRATRPASRA</sequence>
<dbReference type="Proteomes" id="UP000186817">
    <property type="component" value="Unassembled WGS sequence"/>
</dbReference>
<feature type="compositionally biased region" description="Basic and acidic residues" evidence="2">
    <location>
        <begin position="479"/>
        <end position="492"/>
    </location>
</feature>
<comment type="similarity">
    <text evidence="1">Belongs to the peptidase S1C family.</text>
</comment>
<dbReference type="OrthoDB" id="4217619at2759"/>
<dbReference type="CDD" id="cd06779">
    <property type="entry name" value="cpPDZ_Deg_HtrA-like"/>
    <property type="match status" value="1"/>
</dbReference>
<organism evidence="4 5">
    <name type="scientific">Symbiodinium microadriaticum</name>
    <name type="common">Dinoflagellate</name>
    <name type="synonym">Zooxanthella microadriatica</name>
    <dbReference type="NCBI Taxonomy" id="2951"/>
    <lineage>
        <taxon>Eukaryota</taxon>
        <taxon>Sar</taxon>
        <taxon>Alveolata</taxon>
        <taxon>Dinophyceae</taxon>
        <taxon>Suessiales</taxon>
        <taxon>Symbiodiniaceae</taxon>
        <taxon>Symbiodinium</taxon>
    </lineage>
</organism>
<dbReference type="InterPro" id="IPR036034">
    <property type="entry name" value="PDZ_sf"/>
</dbReference>
<dbReference type="InterPro" id="IPR043504">
    <property type="entry name" value="Peptidase_S1_PA_chymotrypsin"/>
</dbReference>
<dbReference type="SMART" id="SM00228">
    <property type="entry name" value="PDZ"/>
    <property type="match status" value="1"/>
</dbReference>
<gene>
    <name evidence="4" type="primary">DEGP10</name>
    <name evidence="4" type="ORF">AK812_SmicGene25518</name>
</gene>
<reference evidence="4 5" key="1">
    <citation type="submission" date="2016-02" db="EMBL/GenBank/DDBJ databases">
        <title>Genome analysis of coral dinoflagellate symbionts highlights evolutionary adaptations to a symbiotic lifestyle.</title>
        <authorList>
            <person name="Aranda M."/>
            <person name="Li Y."/>
            <person name="Liew Y.J."/>
            <person name="Baumgarten S."/>
            <person name="Simakov O."/>
            <person name="Wilson M."/>
            <person name="Piel J."/>
            <person name="Ashoor H."/>
            <person name="Bougouffa S."/>
            <person name="Bajic V.B."/>
            <person name="Ryu T."/>
            <person name="Ravasi T."/>
            <person name="Bayer T."/>
            <person name="Micklem G."/>
            <person name="Kim H."/>
            <person name="Bhak J."/>
            <person name="Lajeunesse T.C."/>
            <person name="Voolstra C.R."/>
        </authorList>
    </citation>
    <scope>NUCLEOTIDE SEQUENCE [LARGE SCALE GENOMIC DNA]</scope>
    <source>
        <strain evidence="4 5">CCMP2467</strain>
    </source>
</reference>
<dbReference type="InterPro" id="IPR001940">
    <property type="entry name" value="Peptidase_S1C"/>
</dbReference>